<proteinExistence type="predicted"/>
<evidence type="ECO:0000313" key="2">
    <source>
        <dbReference type="EMBL" id="MQX36975.1"/>
    </source>
</evidence>
<organism evidence="2 3">
    <name type="scientific">Roseospira navarrensis</name>
    <dbReference type="NCBI Taxonomy" id="140058"/>
    <lineage>
        <taxon>Bacteria</taxon>
        <taxon>Pseudomonadati</taxon>
        <taxon>Pseudomonadota</taxon>
        <taxon>Alphaproteobacteria</taxon>
        <taxon>Rhodospirillales</taxon>
        <taxon>Rhodospirillaceae</taxon>
        <taxon>Roseospira</taxon>
    </lineage>
</organism>
<dbReference type="Proteomes" id="UP000434582">
    <property type="component" value="Unassembled WGS sequence"/>
</dbReference>
<protein>
    <submittedName>
        <fullName evidence="2">Uncharacterized protein</fullName>
    </submittedName>
</protein>
<feature type="region of interest" description="Disordered" evidence="1">
    <location>
        <begin position="1"/>
        <end position="56"/>
    </location>
</feature>
<evidence type="ECO:0000313" key="3">
    <source>
        <dbReference type="Proteomes" id="UP000434582"/>
    </source>
</evidence>
<name>A0A7X1ZGU0_9PROT</name>
<accession>A0A7X1ZGU0</accession>
<evidence type="ECO:0000256" key="1">
    <source>
        <dbReference type="SAM" id="MobiDB-lite"/>
    </source>
</evidence>
<sequence>MAAKPSAKSKSSARSTATPGGRPAGKAGATHKRAAASGRDPATPESDGGAAARSAEQAREIHTINEQLGGPVLDIYRTLLPNLNSLTYTDILASPELVNGCLLIFEKQRALFATLLKDKDGQPVTTDDAPLWCGRSVEDVRVLVIRTTAKKYFRTHGDRFKDVSEHAKRADSKVNVSLLERLFDAVSRMWSGGPSTGARGAKPAANRHSGADRFYDTIAPLLRHRWQVPLIPYYAALPRSLIQELDEGLLSMRRPEDLEFLLSIGRSNFNEAQQIAGDLAQEMLKTDPRATVGVSHAGTVEYERLLNGLYHTMGARFWKVFTGTELLDSLQHKTTADIVEMASHLDRMSPSTVDYLIAHLQRPQIAPFLRVAEQVLPAAEFDAIFGVPGDQRLAKVFAEKAATIRLDPSDPDDFEKRLPFIFQAYKSSPGDFAKKL</sequence>
<reference evidence="2 3" key="1">
    <citation type="submission" date="2019-10" db="EMBL/GenBank/DDBJ databases">
        <title>Draft whole-genome sequence of the purple nonsulfur photosynthetic bacterium Roseospira navarrensis DSM 15114.</title>
        <authorList>
            <person name="Kyndt J.A."/>
            <person name="Meyer T.E."/>
        </authorList>
    </citation>
    <scope>NUCLEOTIDE SEQUENCE [LARGE SCALE GENOMIC DNA]</scope>
    <source>
        <strain evidence="2 3">DSM 15114</strain>
    </source>
</reference>
<dbReference type="AlphaFoldDB" id="A0A7X1ZGU0"/>
<dbReference type="EMBL" id="WIVE01000030">
    <property type="protein sequence ID" value="MQX36975.1"/>
    <property type="molecule type" value="Genomic_DNA"/>
</dbReference>
<comment type="caution">
    <text evidence="2">The sequence shown here is derived from an EMBL/GenBank/DDBJ whole genome shotgun (WGS) entry which is preliminary data.</text>
</comment>
<feature type="compositionally biased region" description="Low complexity" evidence="1">
    <location>
        <begin position="1"/>
        <end position="19"/>
    </location>
</feature>
<dbReference type="RefSeq" id="WP_153343993.1">
    <property type="nucleotide sequence ID" value="NZ_WIVE01000030.1"/>
</dbReference>
<gene>
    <name evidence="2" type="ORF">GHC57_10645</name>
</gene>
<keyword evidence="3" id="KW-1185">Reference proteome</keyword>
<dbReference type="OrthoDB" id="7330802at2"/>